<evidence type="ECO:0000313" key="12">
    <source>
        <dbReference type="Proteomes" id="UP000061432"/>
    </source>
</evidence>
<keyword evidence="8" id="KW-0443">Lipid metabolism</keyword>
<dbReference type="SUPFAM" id="SSF56024">
    <property type="entry name" value="Phospholipase D/nuclease"/>
    <property type="match status" value="2"/>
</dbReference>
<evidence type="ECO:0000256" key="9">
    <source>
        <dbReference type="ARBA" id="ARBA00029594"/>
    </source>
</evidence>
<dbReference type="PANTHER" id="PTHR18896">
    <property type="entry name" value="PHOSPHOLIPASE D"/>
    <property type="match status" value="1"/>
</dbReference>
<reference evidence="11 12" key="1">
    <citation type="journal article" date="2015" name="Genome Announc.">
        <title>Complete Genome Sequence of Methylobacterium aquaticum Strain 22A, Isolated from Racomitrium japonicum Moss.</title>
        <authorList>
            <person name="Tani A."/>
            <person name="Ogura Y."/>
            <person name="Hayashi T."/>
            <person name="Kimbara K."/>
        </authorList>
    </citation>
    <scope>NUCLEOTIDE SEQUENCE [LARGE SCALE GENOMIC DNA]</scope>
    <source>
        <strain evidence="11 12">MA-22A</strain>
    </source>
</reference>
<dbReference type="OrthoDB" id="8828485at2"/>
<dbReference type="CDD" id="cd09143">
    <property type="entry name" value="PLDc_vPLD1_2_like_bac_2"/>
    <property type="match status" value="1"/>
</dbReference>
<dbReference type="InterPro" id="IPR025202">
    <property type="entry name" value="PLD-like_dom"/>
</dbReference>
<dbReference type="GO" id="GO:0004630">
    <property type="term" value="F:phospholipase D activity"/>
    <property type="evidence" value="ECO:0007669"/>
    <property type="project" value="UniProtKB-EC"/>
</dbReference>
<dbReference type="STRING" id="270351.Maq22A_c01445"/>
<dbReference type="Proteomes" id="UP000061432">
    <property type="component" value="Chromosome"/>
</dbReference>
<dbReference type="SMART" id="SM00155">
    <property type="entry name" value="PLDc"/>
    <property type="match status" value="2"/>
</dbReference>
<feature type="domain" description="PLD phosphodiesterase" evidence="10">
    <location>
        <begin position="373"/>
        <end position="395"/>
    </location>
</feature>
<dbReference type="Gene3D" id="3.30.870.10">
    <property type="entry name" value="Endonuclease Chain A"/>
    <property type="match status" value="2"/>
</dbReference>
<reference evidence="12" key="2">
    <citation type="submission" date="2015-01" db="EMBL/GenBank/DDBJ databases">
        <title>Complete genome sequence of Methylobacterium aquaticum strain 22A.</title>
        <authorList>
            <person name="Tani A."/>
            <person name="Ogura Y."/>
            <person name="Hayashi T."/>
        </authorList>
    </citation>
    <scope>NUCLEOTIDE SEQUENCE [LARGE SCALE GENOMIC DNA]</scope>
    <source>
        <strain evidence="12">MA-22A</strain>
    </source>
</reference>
<comment type="subcellular location">
    <subcellularLocation>
        <location evidence="3">Secreted</location>
    </subcellularLocation>
</comment>
<dbReference type="GO" id="GO:0005576">
    <property type="term" value="C:extracellular region"/>
    <property type="evidence" value="ECO:0007669"/>
    <property type="project" value="UniProtKB-SubCell"/>
</dbReference>
<evidence type="ECO:0000256" key="3">
    <source>
        <dbReference type="ARBA" id="ARBA00004613"/>
    </source>
</evidence>
<dbReference type="RefSeq" id="WP_060845410.1">
    <property type="nucleotide sequence ID" value="NZ_AP014704.1"/>
</dbReference>
<dbReference type="PROSITE" id="PS50035">
    <property type="entry name" value="PLD"/>
    <property type="match status" value="2"/>
</dbReference>
<accession>A0A0C6FAJ9</accession>
<evidence type="ECO:0000256" key="5">
    <source>
        <dbReference type="ARBA" id="ARBA00022525"/>
    </source>
</evidence>
<evidence type="ECO:0000256" key="6">
    <source>
        <dbReference type="ARBA" id="ARBA00022737"/>
    </source>
</evidence>
<keyword evidence="5" id="KW-0964">Secreted</keyword>
<evidence type="ECO:0000259" key="10">
    <source>
        <dbReference type="PROSITE" id="PS50035"/>
    </source>
</evidence>
<name>A0A0C6FAJ9_9HYPH</name>
<dbReference type="InterPro" id="IPR015679">
    <property type="entry name" value="PLipase_D_fam"/>
</dbReference>
<keyword evidence="6" id="KW-0677">Repeat</keyword>
<dbReference type="InterPro" id="IPR001736">
    <property type="entry name" value="PLipase_D/transphosphatidylase"/>
</dbReference>
<comment type="catalytic activity">
    <reaction evidence="1">
        <text>a 1,2-diacyl-sn-glycero-3-phosphocholine + H2O = a 1,2-diacyl-sn-glycero-3-phosphate + choline + H(+)</text>
        <dbReference type="Rhea" id="RHEA:14445"/>
        <dbReference type="ChEBI" id="CHEBI:15354"/>
        <dbReference type="ChEBI" id="CHEBI:15377"/>
        <dbReference type="ChEBI" id="CHEBI:15378"/>
        <dbReference type="ChEBI" id="CHEBI:57643"/>
        <dbReference type="ChEBI" id="CHEBI:58608"/>
        <dbReference type="EC" id="3.1.4.4"/>
    </reaction>
</comment>
<evidence type="ECO:0000256" key="4">
    <source>
        <dbReference type="ARBA" id="ARBA00018392"/>
    </source>
</evidence>
<dbReference type="EMBL" id="AP014704">
    <property type="protein sequence ID" value="BAQ43787.1"/>
    <property type="molecule type" value="Genomic_DNA"/>
</dbReference>
<dbReference type="KEGG" id="maqu:Maq22A_c01445"/>
<evidence type="ECO:0000256" key="2">
    <source>
        <dbReference type="ARBA" id="ARBA00003145"/>
    </source>
</evidence>
<comment type="function">
    <text evidence="2">Could be a virulence factor.</text>
</comment>
<protein>
    <recommendedName>
        <fullName evidence="4">Phospholipase D</fullName>
    </recommendedName>
    <alternativeName>
        <fullName evidence="9">Choline phosphatase</fullName>
    </alternativeName>
</protein>
<dbReference type="GO" id="GO:0009395">
    <property type="term" value="P:phospholipid catabolic process"/>
    <property type="evidence" value="ECO:0007669"/>
    <property type="project" value="TreeGrafter"/>
</dbReference>
<feature type="domain" description="PLD phosphodiesterase" evidence="10">
    <location>
        <begin position="143"/>
        <end position="170"/>
    </location>
</feature>
<proteinExistence type="predicted"/>
<dbReference type="AlphaFoldDB" id="A0A0C6FAJ9"/>
<gene>
    <name evidence="11" type="primary">cls</name>
    <name evidence="11" type="ORF">Maq22A_c01445</name>
</gene>
<evidence type="ECO:0000256" key="1">
    <source>
        <dbReference type="ARBA" id="ARBA00000798"/>
    </source>
</evidence>
<evidence type="ECO:0000256" key="7">
    <source>
        <dbReference type="ARBA" id="ARBA00022801"/>
    </source>
</evidence>
<dbReference type="Pfam" id="PF13091">
    <property type="entry name" value="PLDc_2"/>
    <property type="match status" value="1"/>
</dbReference>
<dbReference type="CDD" id="cd09140">
    <property type="entry name" value="PLDc_vPLD1_2_like_bac_1"/>
    <property type="match status" value="1"/>
</dbReference>
<evidence type="ECO:0000313" key="11">
    <source>
        <dbReference type="EMBL" id="BAQ43787.1"/>
    </source>
</evidence>
<dbReference type="PATRIC" id="fig|270351.10.peg.291"/>
<sequence>MSDEHPVTGEPAALAPARETLFQPGRTCWCVARAERVAVMVDSAEYFARLEEALRQAQSSILIVGWDFDGRIRLRHDASPEESPPLGPLLRDLAARRPDLQVRVLVWSVATLHGPGAALPLLFGAEWESHPRVELRLDTHHPLYAAHHQKLVCIDDRIAFAGGIDLTVGRWDTPAHEAGDPLRTNPDGELYPPVHDLQMAVDGEAAARLGEIARERWRAATGEVLEPVRGAAPVWPPDLAPLFTDMPVAVARTMPLQGDEPSVEEAAALTAASLAAARKTLYLEAQYLTADFVADALAAHLTAEEGPEIVVVITRRSHNFTERVAMGTPRDRVLRRLRAVDRFGRLLVAYPVVPGAQGADETDEAGDCEIEVHAKLVIVDDGFLRIGSSNLNNRSVALDTECDLALEARTPEERRAILSLRDRLAAEHLGVAPEVLAEAAERDGLIAAIRRHMGGPRSLRVCEVPEEEGLLDPLVSSELLDPERPFGTG</sequence>
<evidence type="ECO:0000256" key="8">
    <source>
        <dbReference type="ARBA" id="ARBA00023098"/>
    </source>
</evidence>
<organism evidence="11 12">
    <name type="scientific">Methylobacterium aquaticum</name>
    <dbReference type="NCBI Taxonomy" id="270351"/>
    <lineage>
        <taxon>Bacteria</taxon>
        <taxon>Pseudomonadati</taxon>
        <taxon>Pseudomonadota</taxon>
        <taxon>Alphaproteobacteria</taxon>
        <taxon>Hyphomicrobiales</taxon>
        <taxon>Methylobacteriaceae</taxon>
        <taxon>Methylobacterium</taxon>
    </lineage>
</organism>
<keyword evidence="7" id="KW-0378">Hydrolase</keyword>
<dbReference type="PANTHER" id="PTHR18896:SF76">
    <property type="entry name" value="PHOSPHOLIPASE"/>
    <property type="match status" value="1"/>
</dbReference>